<dbReference type="InterPro" id="IPR004027">
    <property type="entry name" value="SEC_C_motif"/>
</dbReference>
<reference evidence="1 2" key="1">
    <citation type="submission" date="2022-06" db="EMBL/GenBank/DDBJ databases">
        <title>Actinoplanes abujensis sp. nov., isolated from Nigerian arid soil.</title>
        <authorList>
            <person name="Ding P."/>
        </authorList>
    </citation>
    <scope>NUCLEOTIDE SEQUENCE [LARGE SCALE GENOMIC DNA]</scope>
    <source>
        <strain evidence="2">TRM88002</strain>
    </source>
</reference>
<dbReference type="Gene3D" id="3.10.450.50">
    <property type="match status" value="1"/>
</dbReference>
<comment type="caution">
    <text evidence="1">The sequence shown here is derived from an EMBL/GenBank/DDBJ whole genome shotgun (WGS) entry which is preliminary data.</text>
</comment>
<organism evidence="1 2">
    <name type="scientific">Paractinoplanes hotanensis</name>
    <dbReference type="NCBI Taxonomy" id="2906497"/>
    <lineage>
        <taxon>Bacteria</taxon>
        <taxon>Bacillati</taxon>
        <taxon>Actinomycetota</taxon>
        <taxon>Actinomycetes</taxon>
        <taxon>Micromonosporales</taxon>
        <taxon>Micromonosporaceae</taxon>
        <taxon>Paractinoplanes</taxon>
    </lineage>
</organism>
<dbReference type="EMBL" id="JAMQOL010000088">
    <property type="protein sequence ID" value="MCM4084948.1"/>
    <property type="molecule type" value="Genomic_DNA"/>
</dbReference>
<keyword evidence="2" id="KW-1185">Reference proteome</keyword>
<dbReference type="SUPFAM" id="SSF103642">
    <property type="entry name" value="Sec-C motif"/>
    <property type="match status" value="1"/>
</dbReference>
<dbReference type="RefSeq" id="WP_251804681.1">
    <property type="nucleotide sequence ID" value="NZ_JAMQOL010000088.1"/>
</dbReference>
<dbReference type="Pfam" id="PF02810">
    <property type="entry name" value="SEC-C"/>
    <property type="match status" value="1"/>
</dbReference>
<dbReference type="Proteomes" id="UP001523216">
    <property type="component" value="Unassembled WGS sequence"/>
</dbReference>
<evidence type="ECO:0000313" key="1">
    <source>
        <dbReference type="EMBL" id="MCM4084948.1"/>
    </source>
</evidence>
<evidence type="ECO:0000313" key="2">
    <source>
        <dbReference type="Proteomes" id="UP001523216"/>
    </source>
</evidence>
<dbReference type="Gene3D" id="1.25.40.10">
    <property type="entry name" value="Tetratricopeptide repeat domain"/>
    <property type="match status" value="1"/>
</dbReference>
<dbReference type="InterPro" id="IPR011990">
    <property type="entry name" value="TPR-like_helical_dom_sf"/>
</dbReference>
<protein>
    <submittedName>
        <fullName evidence="1">SEC-C metal-binding domain-containing protein</fullName>
    </submittedName>
</protein>
<sequence length="351" mass="38139">MPVNHLSEVERIERQLASAMAARPRDDGACLAALQDAVALTRTDADAAEVFYLPELLDELAQAYADTGRFDEALRTIREAVDAGLEGLPDSRCRIAEILMRAGRVGEAEAIWTQVRADTPGDVWLFNNAGLEYAAVGDHVTALAWLTDGMSIALDSGDPERLIPQLIDLRRTSMTQLDMEADDLQARAADFHAERERDSRQRILRTAAPAAVTGWRAAATPMLVALSWFPAEEYDEALARWPALTEPGGAAAGGRSHAEYCRAMQVKLAEAADSGMARVSIAPIRVDALLSWCAERGENPGEARAGYAADLARTRPEQLISWPPGRNEPCWCGSARKYKKCCGTPRTGVHG</sequence>
<accession>A0ABT0YHG0</accession>
<dbReference type="SUPFAM" id="SSF48452">
    <property type="entry name" value="TPR-like"/>
    <property type="match status" value="1"/>
</dbReference>
<gene>
    <name evidence="1" type="ORF">LXN57_46210</name>
</gene>
<name>A0ABT0YHG0_9ACTN</name>
<proteinExistence type="predicted"/>